<dbReference type="PANTHER" id="PTHR46246:SF1">
    <property type="entry name" value="GUANOSINE-3',5'-BIS(DIPHOSPHATE) 3'-PYROPHOSPHOHYDROLASE MESH1"/>
    <property type="match status" value="1"/>
</dbReference>
<comment type="caution">
    <text evidence="1">The sequence shown here is derived from an EMBL/GenBank/DDBJ whole genome shotgun (WGS) entry which is preliminary data.</text>
</comment>
<dbReference type="AlphaFoldDB" id="A0A098RYN1"/>
<dbReference type="RefSeq" id="WP_044229757.1">
    <property type="nucleotide sequence ID" value="NZ_JBKAGJ010000032.1"/>
</dbReference>
<dbReference type="GO" id="GO:0008893">
    <property type="term" value="F:guanosine-3',5'-bis(diphosphate) 3'-diphosphatase activity"/>
    <property type="evidence" value="ECO:0007669"/>
    <property type="project" value="TreeGrafter"/>
</dbReference>
<evidence type="ECO:0000313" key="2">
    <source>
        <dbReference type="Proteomes" id="UP000029736"/>
    </source>
</evidence>
<evidence type="ECO:0000313" key="1">
    <source>
        <dbReference type="EMBL" id="KGE85035.1"/>
    </source>
</evidence>
<keyword evidence="2" id="KW-1185">Reference proteome</keyword>
<sequence length="180" mass="20467">MWSIEVLQEAWYMASKLHAGQKYGGKNEGEELEYISHIGSVAFEILGAGLHDPDMDIDFAVKCAVLHDTIEDTELSYDDIMSTFGPRVADGVKALTKDESLSDKRAMMVDSLTRIKRQPKEVAMVKMADRICNLYSPPFYWDSEKRSAYREEATLILNSLESASGYLSNRLRRKIKDYKV</sequence>
<dbReference type="Proteomes" id="UP000029736">
    <property type="component" value="Unassembled WGS sequence"/>
</dbReference>
<proteinExistence type="predicted"/>
<name>A0A098RYN1_9BACT</name>
<protein>
    <recommendedName>
        <fullName evidence="3">Guanosine-3',5'-bis(Diphosphate) 3'-pyrophosphohydrolase</fullName>
    </recommendedName>
</protein>
<dbReference type="SUPFAM" id="SSF109604">
    <property type="entry name" value="HD-domain/PDEase-like"/>
    <property type="match status" value="1"/>
</dbReference>
<dbReference type="PANTHER" id="PTHR46246">
    <property type="entry name" value="GUANOSINE-3',5'-BIS(DIPHOSPHATE) 3'-PYROPHOSPHOHYDROLASE MESH1"/>
    <property type="match status" value="1"/>
</dbReference>
<gene>
    <name evidence="1" type="ORF">IX84_30405</name>
</gene>
<reference evidence="1 2" key="1">
    <citation type="journal article" date="2014" name="Int. J. Syst. Evol. Microbiol.">
        <title>Phaeodactylibacter xiamenensis gen. nov., sp. nov., a member of the family Saprospiraceae isolated from the marine alga Phaeodactylum tricornutum.</title>
        <authorList>
            <person name="Chen Z.Jr."/>
            <person name="Lei X."/>
            <person name="Lai Q."/>
            <person name="Li Y."/>
            <person name="Zhang B."/>
            <person name="Zhang J."/>
            <person name="Zhang H."/>
            <person name="Yang L."/>
            <person name="Zheng W."/>
            <person name="Tian Y."/>
            <person name="Yu Z."/>
            <person name="Xu H.Jr."/>
            <person name="Zheng T."/>
        </authorList>
    </citation>
    <scope>NUCLEOTIDE SEQUENCE [LARGE SCALE GENOMIC DNA]</scope>
    <source>
        <strain evidence="1 2">KD52</strain>
    </source>
</reference>
<accession>A0A098RYN1</accession>
<dbReference type="OrthoDB" id="9802385at2"/>
<dbReference type="STRING" id="1524460.IX84_30405"/>
<dbReference type="EMBL" id="JPOS01000097">
    <property type="protein sequence ID" value="KGE85035.1"/>
    <property type="molecule type" value="Genomic_DNA"/>
</dbReference>
<dbReference type="InterPro" id="IPR052194">
    <property type="entry name" value="MESH1"/>
</dbReference>
<organism evidence="1 2">
    <name type="scientific">Phaeodactylibacter xiamenensis</name>
    <dbReference type="NCBI Taxonomy" id="1524460"/>
    <lineage>
        <taxon>Bacteria</taxon>
        <taxon>Pseudomonadati</taxon>
        <taxon>Bacteroidota</taxon>
        <taxon>Saprospiria</taxon>
        <taxon>Saprospirales</taxon>
        <taxon>Haliscomenobacteraceae</taxon>
        <taxon>Phaeodactylibacter</taxon>
    </lineage>
</organism>
<dbReference type="Pfam" id="PF13328">
    <property type="entry name" value="HD_4"/>
    <property type="match status" value="1"/>
</dbReference>
<evidence type="ECO:0008006" key="3">
    <source>
        <dbReference type="Google" id="ProtNLM"/>
    </source>
</evidence>
<dbReference type="Gene3D" id="1.10.3210.10">
    <property type="entry name" value="Hypothetical protein af1432"/>
    <property type="match status" value="1"/>
</dbReference>